<feature type="transmembrane region" description="Helical" evidence="1">
    <location>
        <begin position="23"/>
        <end position="46"/>
    </location>
</feature>
<evidence type="ECO:0000256" key="1">
    <source>
        <dbReference type="SAM" id="Phobius"/>
    </source>
</evidence>
<keyword evidence="3" id="KW-1185">Reference proteome</keyword>
<comment type="caution">
    <text evidence="2">The sequence shown here is derived from an EMBL/GenBank/DDBJ whole genome shotgun (WGS) entry which is preliminary data.</text>
</comment>
<proteinExistence type="predicted"/>
<gene>
    <name evidence="2" type="ORF">M5X19_25090</name>
</gene>
<keyword evidence="1" id="KW-0812">Transmembrane</keyword>
<organism evidence="2 3">
    <name type="scientific">Paenibacillus alginolyticus</name>
    <dbReference type="NCBI Taxonomy" id="59839"/>
    <lineage>
        <taxon>Bacteria</taxon>
        <taxon>Bacillati</taxon>
        <taxon>Bacillota</taxon>
        <taxon>Bacilli</taxon>
        <taxon>Bacillales</taxon>
        <taxon>Paenibacillaceae</taxon>
        <taxon>Paenibacillus</taxon>
    </lineage>
</organism>
<dbReference type="Proteomes" id="UP001527099">
    <property type="component" value="Unassembled WGS sequence"/>
</dbReference>
<keyword evidence="1" id="KW-0472">Membrane</keyword>
<feature type="transmembrane region" description="Helical" evidence="1">
    <location>
        <begin position="52"/>
        <end position="71"/>
    </location>
</feature>
<evidence type="ECO:0000313" key="3">
    <source>
        <dbReference type="Proteomes" id="UP001527099"/>
    </source>
</evidence>
<name>A0ABT4GIY0_9BACL</name>
<protein>
    <submittedName>
        <fullName evidence="2">Uncharacterized protein</fullName>
    </submittedName>
</protein>
<keyword evidence="1" id="KW-1133">Transmembrane helix</keyword>
<dbReference type="EMBL" id="JAMDMX010000090">
    <property type="protein sequence ID" value="MCY9696148.1"/>
    <property type="molecule type" value="Genomic_DNA"/>
</dbReference>
<sequence>MKNKDKQFLQKWKRKREIGSKKYIFMHGFLGFGVMLTLLFSAIEIITNGSIIMNYMISRIVLLPTLGIIIFSTRWDSREKKYNRLVTR</sequence>
<reference evidence="2 3" key="1">
    <citation type="submission" date="2022-05" db="EMBL/GenBank/DDBJ databases">
        <title>Genome Sequencing of Bee-Associated Microbes.</title>
        <authorList>
            <person name="Dunlap C."/>
        </authorList>
    </citation>
    <scope>NUCLEOTIDE SEQUENCE [LARGE SCALE GENOMIC DNA]</scope>
    <source>
        <strain evidence="2 3">NRRL B-14421</strain>
    </source>
</reference>
<accession>A0ABT4GIY0</accession>
<dbReference type="RefSeq" id="WP_268617307.1">
    <property type="nucleotide sequence ID" value="NZ_JAMDMX010000090.1"/>
</dbReference>
<evidence type="ECO:0000313" key="2">
    <source>
        <dbReference type="EMBL" id="MCY9696148.1"/>
    </source>
</evidence>